<feature type="region of interest" description="Disordered" evidence="1">
    <location>
        <begin position="44"/>
        <end position="67"/>
    </location>
</feature>
<comment type="caution">
    <text evidence="2">The sequence shown here is derived from an EMBL/GenBank/DDBJ whole genome shotgun (WGS) entry which is preliminary data.</text>
</comment>
<name>A0ABD6AI02_9EURY</name>
<evidence type="ECO:0000256" key="1">
    <source>
        <dbReference type="SAM" id="MobiDB-lite"/>
    </source>
</evidence>
<dbReference type="AlphaFoldDB" id="A0ABD6AI02"/>
<proteinExistence type="predicted"/>
<gene>
    <name evidence="2" type="ORF">ACFQMF_02725</name>
</gene>
<evidence type="ECO:0000313" key="3">
    <source>
        <dbReference type="Proteomes" id="UP001596545"/>
    </source>
</evidence>
<keyword evidence="3" id="KW-1185">Reference proteome</keyword>
<dbReference type="RefSeq" id="WP_256407575.1">
    <property type="nucleotide sequence ID" value="NZ_JANHDN010000001.1"/>
</dbReference>
<dbReference type="Proteomes" id="UP001596545">
    <property type="component" value="Unassembled WGS sequence"/>
</dbReference>
<accession>A0ABD6AI02</accession>
<sequence length="67" mass="6999">MVFIEVRSAVRVLRGYGAAVLGRPADADYFNNCGGARLRAAAEGGREERRAREPVAAIGGHGEAGEA</sequence>
<feature type="compositionally biased region" description="Basic and acidic residues" evidence="1">
    <location>
        <begin position="44"/>
        <end position="53"/>
    </location>
</feature>
<protein>
    <submittedName>
        <fullName evidence="2">Uncharacterized protein</fullName>
    </submittedName>
</protein>
<dbReference type="EMBL" id="JBHTBL010000001">
    <property type="protein sequence ID" value="MFC7323491.1"/>
    <property type="molecule type" value="Genomic_DNA"/>
</dbReference>
<organism evidence="2 3">
    <name type="scientific">Halorubrum rutilum</name>
    <dbReference type="NCBI Taxonomy" id="1364933"/>
    <lineage>
        <taxon>Archaea</taxon>
        <taxon>Methanobacteriati</taxon>
        <taxon>Methanobacteriota</taxon>
        <taxon>Stenosarchaea group</taxon>
        <taxon>Halobacteria</taxon>
        <taxon>Halobacteriales</taxon>
        <taxon>Haloferacaceae</taxon>
        <taxon>Halorubrum</taxon>
    </lineage>
</organism>
<evidence type="ECO:0000313" key="2">
    <source>
        <dbReference type="EMBL" id="MFC7323491.1"/>
    </source>
</evidence>
<reference evidence="2 3" key="1">
    <citation type="journal article" date="2019" name="Int. J. Syst. Evol. Microbiol.">
        <title>The Global Catalogue of Microorganisms (GCM) 10K type strain sequencing project: providing services to taxonomists for standard genome sequencing and annotation.</title>
        <authorList>
            <consortium name="The Broad Institute Genomics Platform"/>
            <consortium name="The Broad Institute Genome Sequencing Center for Infectious Disease"/>
            <person name="Wu L."/>
            <person name="Ma J."/>
        </authorList>
    </citation>
    <scope>NUCLEOTIDE SEQUENCE [LARGE SCALE GENOMIC DNA]</scope>
    <source>
        <strain evidence="2 3">CGMCC 1.12554</strain>
    </source>
</reference>